<dbReference type="Pfam" id="PF00857">
    <property type="entry name" value="Isochorismatase"/>
    <property type="match status" value="1"/>
</dbReference>
<proteinExistence type="predicted"/>
<dbReference type="AlphaFoldDB" id="A0A964T247"/>
<dbReference type="InterPro" id="IPR050272">
    <property type="entry name" value="Isochorismatase-like_hydrls"/>
</dbReference>
<keyword evidence="4" id="KW-1185">Reference proteome</keyword>
<evidence type="ECO:0000313" key="3">
    <source>
        <dbReference type="EMBL" id="MYZ46562.1"/>
    </source>
</evidence>
<dbReference type="PANTHER" id="PTHR43540:SF16">
    <property type="entry name" value="ISOCHORISMATASE-LIKE DOMAIN-CONTAINING PROTEIN"/>
    <property type="match status" value="1"/>
</dbReference>
<feature type="domain" description="Isochorismatase-like" evidence="2">
    <location>
        <begin position="8"/>
        <end position="193"/>
    </location>
</feature>
<evidence type="ECO:0000313" key="4">
    <source>
        <dbReference type="Proteomes" id="UP000773614"/>
    </source>
</evidence>
<name>A0A964T247_9HYPH</name>
<evidence type="ECO:0000259" key="2">
    <source>
        <dbReference type="Pfam" id="PF00857"/>
    </source>
</evidence>
<comment type="caution">
    <text evidence="3">The sequence shown here is derived from an EMBL/GenBank/DDBJ whole genome shotgun (WGS) entry which is preliminary data.</text>
</comment>
<gene>
    <name evidence="3" type="ORF">E4O86_02345</name>
</gene>
<keyword evidence="1 3" id="KW-0378">Hydrolase</keyword>
<dbReference type="CDD" id="cd00431">
    <property type="entry name" value="cysteine_hydrolases"/>
    <property type="match status" value="1"/>
</dbReference>
<sequence>MFMTTKDTALLLLDLQNEMVDPKGKIGSGGLAKVVEERGVLANASRVLEKARKEGVPVVFVRLGFRPDYSDALSVAPRIEKLKANNAAIVGTWGTEFPDVIKPLETELIVTKQCVNPFHNTGLMNWLFARGVKSIVVGGVVTNLVVESTVRAADDAGFAITVLEDLCASPNPEWHKFSIENILPMFASVKTSASF</sequence>
<dbReference type="InterPro" id="IPR000868">
    <property type="entry name" value="Isochorismatase-like_dom"/>
</dbReference>
<organism evidence="3 4">
    <name type="scientific">Propylenella binzhouense</name>
    <dbReference type="NCBI Taxonomy" id="2555902"/>
    <lineage>
        <taxon>Bacteria</taxon>
        <taxon>Pseudomonadati</taxon>
        <taxon>Pseudomonadota</taxon>
        <taxon>Alphaproteobacteria</taxon>
        <taxon>Hyphomicrobiales</taxon>
        <taxon>Propylenellaceae</taxon>
        <taxon>Propylenella</taxon>
    </lineage>
</organism>
<evidence type="ECO:0000256" key="1">
    <source>
        <dbReference type="ARBA" id="ARBA00022801"/>
    </source>
</evidence>
<dbReference type="Proteomes" id="UP000773614">
    <property type="component" value="Unassembled WGS sequence"/>
</dbReference>
<dbReference type="Gene3D" id="3.40.50.850">
    <property type="entry name" value="Isochorismatase-like"/>
    <property type="match status" value="1"/>
</dbReference>
<protein>
    <submittedName>
        <fullName evidence="3">Cysteine hydrolase</fullName>
    </submittedName>
</protein>
<dbReference type="GO" id="GO:0016787">
    <property type="term" value="F:hydrolase activity"/>
    <property type="evidence" value="ECO:0007669"/>
    <property type="project" value="UniProtKB-KW"/>
</dbReference>
<dbReference type="PANTHER" id="PTHR43540">
    <property type="entry name" value="PEROXYUREIDOACRYLATE/UREIDOACRYLATE AMIDOHYDROLASE-RELATED"/>
    <property type="match status" value="1"/>
</dbReference>
<dbReference type="InterPro" id="IPR036380">
    <property type="entry name" value="Isochorismatase-like_sf"/>
</dbReference>
<accession>A0A964T247</accession>
<reference evidence="3" key="1">
    <citation type="submission" date="2019-03" db="EMBL/GenBank/DDBJ databases">
        <title>Afifella sp. nov., isolated from activated sludge.</title>
        <authorList>
            <person name="Li Q."/>
            <person name="Liu Y."/>
        </authorList>
    </citation>
    <scope>NUCLEOTIDE SEQUENCE</scope>
    <source>
        <strain evidence="3">L72</strain>
    </source>
</reference>
<dbReference type="EMBL" id="SPKJ01000004">
    <property type="protein sequence ID" value="MYZ46562.1"/>
    <property type="molecule type" value="Genomic_DNA"/>
</dbReference>
<dbReference type="SUPFAM" id="SSF52499">
    <property type="entry name" value="Isochorismatase-like hydrolases"/>
    <property type="match status" value="1"/>
</dbReference>